<evidence type="ECO:0000256" key="1">
    <source>
        <dbReference type="SAM" id="MobiDB-lite"/>
    </source>
</evidence>
<reference evidence="2 3" key="1">
    <citation type="journal article" date="2019" name="Commun. Biol.">
        <title>The bagworm genome reveals a unique fibroin gene that provides high tensile strength.</title>
        <authorList>
            <person name="Kono N."/>
            <person name="Nakamura H."/>
            <person name="Ohtoshi R."/>
            <person name="Tomita M."/>
            <person name="Numata K."/>
            <person name="Arakawa K."/>
        </authorList>
    </citation>
    <scope>NUCLEOTIDE SEQUENCE [LARGE SCALE GENOMIC DNA]</scope>
</reference>
<dbReference type="AlphaFoldDB" id="A0A4C1Y4N8"/>
<dbReference type="Proteomes" id="UP000299102">
    <property type="component" value="Unassembled WGS sequence"/>
</dbReference>
<sequence>MLNDESWPRRYVRVWRLKGTHRFCIQRLSIGPYYKASAVRLFVSGLHRMNRIKYTVEIFRCPAVRGGALARGYGVLRCVSLEASLLGGVRITSTAHNSYRSRSLQPDNHGFEWSTSKFISKKRNGSKERRASVDSSTFISPNITRKQRSKIWSLPKEGEREQSKSPKNGV</sequence>
<organism evidence="2 3">
    <name type="scientific">Eumeta variegata</name>
    <name type="common">Bagworm moth</name>
    <name type="synonym">Eumeta japonica</name>
    <dbReference type="NCBI Taxonomy" id="151549"/>
    <lineage>
        <taxon>Eukaryota</taxon>
        <taxon>Metazoa</taxon>
        <taxon>Ecdysozoa</taxon>
        <taxon>Arthropoda</taxon>
        <taxon>Hexapoda</taxon>
        <taxon>Insecta</taxon>
        <taxon>Pterygota</taxon>
        <taxon>Neoptera</taxon>
        <taxon>Endopterygota</taxon>
        <taxon>Lepidoptera</taxon>
        <taxon>Glossata</taxon>
        <taxon>Ditrysia</taxon>
        <taxon>Tineoidea</taxon>
        <taxon>Psychidae</taxon>
        <taxon>Oiketicinae</taxon>
        <taxon>Eumeta</taxon>
    </lineage>
</organism>
<evidence type="ECO:0000313" key="3">
    <source>
        <dbReference type="Proteomes" id="UP000299102"/>
    </source>
</evidence>
<evidence type="ECO:0000313" key="2">
    <source>
        <dbReference type="EMBL" id="GBP69954.1"/>
    </source>
</evidence>
<name>A0A4C1Y4N8_EUMVA</name>
<comment type="caution">
    <text evidence="2">The sequence shown here is derived from an EMBL/GenBank/DDBJ whole genome shotgun (WGS) entry which is preliminary data.</text>
</comment>
<keyword evidence="3" id="KW-1185">Reference proteome</keyword>
<dbReference type="EMBL" id="BGZK01001057">
    <property type="protein sequence ID" value="GBP69954.1"/>
    <property type="molecule type" value="Genomic_DNA"/>
</dbReference>
<feature type="compositionally biased region" description="Polar residues" evidence="1">
    <location>
        <begin position="133"/>
        <end position="144"/>
    </location>
</feature>
<protein>
    <submittedName>
        <fullName evidence="2">Uncharacterized protein</fullName>
    </submittedName>
</protein>
<proteinExistence type="predicted"/>
<dbReference type="OrthoDB" id="7492361at2759"/>
<accession>A0A4C1Y4N8</accession>
<feature type="region of interest" description="Disordered" evidence="1">
    <location>
        <begin position="124"/>
        <end position="170"/>
    </location>
</feature>
<gene>
    <name evidence="2" type="ORF">EVAR_85722_1</name>
</gene>